<sequence length="80" mass="9365">MELTVHEKEFFLFVFVNLLAISLLGLVIVYHKLEAREKIRVCLSRISNEKELEISREPTVCKKDKHQNNGIKISRGRRSL</sequence>
<comment type="caution">
    <text evidence="2">The sequence shown here is derived from an EMBL/GenBank/DDBJ whole genome shotgun (WGS) entry which is preliminary data.</text>
</comment>
<dbReference type="OrthoDB" id="10449682at2759"/>
<protein>
    <submittedName>
        <fullName evidence="2">Uncharacterized protein</fullName>
    </submittedName>
</protein>
<reference evidence="2" key="1">
    <citation type="submission" date="2020-07" db="EMBL/GenBank/DDBJ databases">
        <title>Multicomponent nature underlies the extraordinary mechanical properties of spider dragline silk.</title>
        <authorList>
            <person name="Kono N."/>
            <person name="Nakamura H."/>
            <person name="Mori M."/>
            <person name="Yoshida Y."/>
            <person name="Ohtoshi R."/>
            <person name="Malay A.D."/>
            <person name="Moran D.A.P."/>
            <person name="Tomita M."/>
            <person name="Numata K."/>
            <person name="Arakawa K."/>
        </authorList>
    </citation>
    <scope>NUCLEOTIDE SEQUENCE</scope>
</reference>
<proteinExistence type="predicted"/>
<dbReference type="EMBL" id="BMAO01032872">
    <property type="protein sequence ID" value="GFQ85325.1"/>
    <property type="molecule type" value="Genomic_DNA"/>
</dbReference>
<dbReference type="Proteomes" id="UP000887116">
    <property type="component" value="Unassembled WGS sequence"/>
</dbReference>
<evidence type="ECO:0000256" key="1">
    <source>
        <dbReference type="SAM" id="Phobius"/>
    </source>
</evidence>
<keyword evidence="1" id="KW-0812">Transmembrane</keyword>
<dbReference type="AlphaFoldDB" id="A0A8X6KSS8"/>
<keyword evidence="3" id="KW-1185">Reference proteome</keyword>
<evidence type="ECO:0000313" key="2">
    <source>
        <dbReference type="EMBL" id="GFQ85325.1"/>
    </source>
</evidence>
<keyword evidence="1" id="KW-1133">Transmembrane helix</keyword>
<feature type="transmembrane region" description="Helical" evidence="1">
    <location>
        <begin position="12"/>
        <end position="30"/>
    </location>
</feature>
<organism evidence="2 3">
    <name type="scientific">Trichonephila clavata</name>
    <name type="common">Joro spider</name>
    <name type="synonym">Nephila clavata</name>
    <dbReference type="NCBI Taxonomy" id="2740835"/>
    <lineage>
        <taxon>Eukaryota</taxon>
        <taxon>Metazoa</taxon>
        <taxon>Ecdysozoa</taxon>
        <taxon>Arthropoda</taxon>
        <taxon>Chelicerata</taxon>
        <taxon>Arachnida</taxon>
        <taxon>Araneae</taxon>
        <taxon>Araneomorphae</taxon>
        <taxon>Entelegynae</taxon>
        <taxon>Araneoidea</taxon>
        <taxon>Nephilidae</taxon>
        <taxon>Trichonephila</taxon>
    </lineage>
</organism>
<keyword evidence="1" id="KW-0472">Membrane</keyword>
<name>A0A8X6KSS8_TRICU</name>
<accession>A0A8X6KSS8</accession>
<gene>
    <name evidence="2" type="primary">NCL1_08205</name>
    <name evidence="2" type="ORF">TNCT_417482</name>
</gene>
<evidence type="ECO:0000313" key="3">
    <source>
        <dbReference type="Proteomes" id="UP000887116"/>
    </source>
</evidence>